<feature type="region of interest" description="Disordered" evidence="8">
    <location>
        <begin position="689"/>
        <end position="712"/>
    </location>
</feature>
<feature type="transmembrane region" description="Helical" evidence="9">
    <location>
        <begin position="365"/>
        <end position="383"/>
    </location>
</feature>
<feature type="transmembrane region" description="Helical" evidence="9">
    <location>
        <begin position="31"/>
        <end position="49"/>
    </location>
</feature>
<feature type="transmembrane region" description="Helical" evidence="9">
    <location>
        <begin position="209"/>
        <end position="234"/>
    </location>
</feature>
<dbReference type="GO" id="GO:0005886">
    <property type="term" value="C:plasma membrane"/>
    <property type="evidence" value="ECO:0007669"/>
    <property type="project" value="UniProtKB-SubCell"/>
</dbReference>
<comment type="subcellular location">
    <subcellularLocation>
        <location evidence="1">Cell membrane</location>
        <topology evidence="1">Multi-pass membrane protein</topology>
    </subcellularLocation>
</comment>
<sequence length="712" mass="78415">MNIVPASQEHDQQVANGGAVPATPRNRVNPVVFFGSSVCILAVSIWAIVTPTRAQDAIGTVVGWISEGFGWYYFLAATLFLVFVVFIALSRYGKVKLGPQHSTPDYSLFAWGAMLFAAGIGIDLMFFSVAEPVTQYLDPPIGDPRTIEAARQALVWTLFHYGITGWAMYALMGMVLGYFAYRYNLPLTIRSALYPIIGRRIHGPIGHGVDIAAVLGTIFGIATSLGIGVVQLNYGLYFLFGIPQGTAAQIGLVALAVFMATISAVAGVDKGIRRLSELNVVLAIGLMLFILFSDDPIFLLNAIVMNIGDYVSSFAELTMNTFAYDRPTEWLNSWTLFFWAWWIAWAPFVGLFLARISRGRTIRQFVAATLVIPFLFTLTWLAIFGNSALRVVRGGNTEFGQTAMDQPEQAFYSLLTQYPGVTLLAGLATFVGLLFYVTSADSGALVMGNFTSYLASPTTDAQRWVRIFWSAAIGLLTLAMLIVGGVPTLQNATIIMGLPFSFVMFLVMWGLYRALRVERFREDSFRTTLPSSLSERTTAEGRGVHRSWRQRLARAMSYPGKRAANRFVEEVARPAFHEVAEELRARGAEASLSEDVVAEVGLPQLDLRLPLGEQEEFRYRIWPSEAITPSFATGSVSAEDTYFRYEVYLSEGGQGYDVLGYSKDQLIGDILDQYERHLEFLRLHRETGNGSGVPVTPAAPPSPVDTAPTSQD</sequence>
<evidence type="ECO:0000256" key="8">
    <source>
        <dbReference type="SAM" id="MobiDB-lite"/>
    </source>
</evidence>
<feature type="transmembrane region" description="Helical" evidence="9">
    <location>
        <begin position="421"/>
        <end position="446"/>
    </location>
</feature>
<dbReference type="STRING" id="587909.SAMN05421810_101676"/>
<keyword evidence="4" id="KW-1003">Cell membrane</keyword>
<dbReference type="AlphaFoldDB" id="A0A1I5LW17"/>
<feature type="transmembrane region" description="Helical" evidence="9">
    <location>
        <begin position="246"/>
        <end position="268"/>
    </location>
</feature>
<evidence type="ECO:0000313" key="10">
    <source>
        <dbReference type="EMBL" id="SFP00931.1"/>
    </source>
</evidence>
<feature type="transmembrane region" description="Helical" evidence="9">
    <location>
        <begin position="280"/>
        <end position="304"/>
    </location>
</feature>
<evidence type="ECO:0000256" key="4">
    <source>
        <dbReference type="ARBA" id="ARBA00022475"/>
    </source>
</evidence>
<dbReference type="GO" id="GO:0022857">
    <property type="term" value="F:transmembrane transporter activity"/>
    <property type="evidence" value="ECO:0007669"/>
    <property type="project" value="InterPro"/>
</dbReference>
<evidence type="ECO:0000256" key="7">
    <source>
        <dbReference type="ARBA" id="ARBA00023136"/>
    </source>
</evidence>
<evidence type="ECO:0000256" key="2">
    <source>
        <dbReference type="ARBA" id="ARBA00005658"/>
    </source>
</evidence>
<dbReference type="Proteomes" id="UP000198727">
    <property type="component" value="Unassembled WGS sequence"/>
</dbReference>
<feature type="transmembrane region" description="Helical" evidence="9">
    <location>
        <begin position="69"/>
        <end position="89"/>
    </location>
</feature>
<dbReference type="NCBIfam" id="NF007399">
    <property type="entry name" value="PRK09928.1"/>
    <property type="match status" value="1"/>
</dbReference>
<evidence type="ECO:0000313" key="11">
    <source>
        <dbReference type="Proteomes" id="UP000198727"/>
    </source>
</evidence>
<feature type="region of interest" description="Disordered" evidence="8">
    <location>
        <begin position="1"/>
        <end position="21"/>
    </location>
</feature>
<evidence type="ECO:0000256" key="1">
    <source>
        <dbReference type="ARBA" id="ARBA00004651"/>
    </source>
</evidence>
<evidence type="ECO:0000256" key="6">
    <source>
        <dbReference type="ARBA" id="ARBA00022989"/>
    </source>
</evidence>
<keyword evidence="11" id="KW-1185">Reference proteome</keyword>
<name>A0A1I5LW17_9PSEU</name>
<feature type="transmembrane region" description="Helical" evidence="9">
    <location>
        <begin position="109"/>
        <end position="130"/>
    </location>
</feature>
<evidence type="ECO:0000256" key="9">
    <source>
        <dbReference type="SAM" id="Phobius"/>
    </source>
</evidence>
<comment type="similarity">
    <text evidence="2">Belongs to the BCCT transporter (TC 2.A.15) family.</text>
</comment>
<dbReference type="OrthoDB" id="9775735at2"/>
<gene>
    <name evidence="10" type="ORF">SAMN05421810_101676</name>
</gene>
<feature type="transmembrane region" description="Helical" evidence="9">
    <location>
        <begin position="158"/>
        <end position="181"/>
    </location>
</feature>
<dbReference type="InterPro" id="IPR018093">
    <property type="entry name" value="BCCT_CS"/>
</dbReference>
<feature type="transmembrane region" description="Helical" evidence="9">
    <location>
        <begin position="334"/>
        <end position="353"/>
    </location>
</feature>
<keyword evidence="6 9" id="KW-1133">Transmembrane helix</keyword>
<dbReference type="InterPro" id="IPR000060">
    <property type="entry name" value="BCCT_transptr"/>
</dbReference>
<evidence type="ECO:0000256" key="5">
    <source>
        <dbReference type="ARBA" id="ARBA00022692"/>
    </source>
</evidence>
<reference evidence="11" key="1">
    <citation type="submission" date="2016-10" db="EMBL/GenBank/DDBJ databases">
        <authorList>
            <person name="Varghese N."/>
            <person name="Submissions S."/>
        </authorList>
    </citation>
    <scope>NUCLEOTIDE SEQUENCE [LARGE SCALE GENOMIC DNA]</scope>
    <source>
        <strain evidence="11">CGMCC 4.5579</strain>
    </source>
</reference>
<feature type="transmembrane region" description="Helical" evidence="9">
    <location>
        <begin position="492"/>
        <end position="512"/>
    </location>
</feature>
<organism evidence="10 11">
    <name type="scientific">Amycolatopsis arida</name>
    <dbReference type="NCBI Taxonomy" id="587909"/>
    <lineage>
        <taxon>Bacteria</taxon>
        <taxon>Bacillati</taxon>
        <taxon>Actinomycetota</taxon>
        <taxon>Actinomycetes</taxon>
        <taxon>Pseudonocardiales</taxon>
        <taxon>Pseudonocardiaceae</taxon>
        <taxon>Amycolatopsis</taxon>
    </lineage>
</organism>
<keyword evidence="5 9" id="KW-0812">Transmembrane</keyword>
<dbReference type="NCBIfam" id="TIGR00842">
    <property type="entry name" value="bcct"/>
    <property type="match status" value="1"/>
</dbReference>
<accession>A0A1I5LW17</accession>
<dbReference type="Pfam" id="PF02028">
    <property type="entry name" value="BCCT"/>
    <property type="match status" value="1"/>
</dbReference>
<dbReference type="PROSITE" id="PS01303">
    <property type="entry name" value="BCCT"/>
    <property type="match status" value="1"/>
</dbReference>
<keyword evidence="7 9" id="KW-0472">Membrane</keyword>
<evidence type="ECO:0000256" key="3">
    <source>
        <dbReference type="ARBA" id="ARBA00022448"/>
    </source>
</evidence>
<dbReference type="PANTHER" id="PTHR30047:SF7">
    <property type="entry name" value="HIGH-AFFINITY CHOLINE TRANSPORT PROTEIN"/>
    <property type="match status" value="1"/>
</dbReference>
<keyword evidence="3" id="KW-0813">Transport</keyword>
<dbReference type="EMBL" id="FOWW01000001">
    <property type="protein sequence ID" value="SFP00931.1"/>
    <property type="molecule type" value="Genomic_DNA"/>
</dbReference>
<protein>
    <submittedName>
        <fullName evidence="10">Choline/glycine/proline betaine transport protein</fullName>
    </submittedName>
</protein>
<proteinExistence type="inferred from homology"/>
<feature type="transmembrane region" description="Helical" evidence="9">
    <location>
        <begin position="467"/>
        <end position="486"/>
    </location>
</feature>
<dbReference type="PANTHER" id="PTHR30047">
    <property type="entry name" value="HIGH-AFFINITY CHOLINE TRANSPORT PROTEIN-RELATED"/>
    <property type="match status" value="1"/>
</dbReference>